<evidence type="ECO:0000313" key="4">
    <source>
        <dbReference type="EMBL" id="OAQ71372.1"/>
    </source>
</evidence>
<keyword evidence="2" id="KW-0408">Iron</keyword>
<dbReference type="OrthoDB" id="288590at2759"/>
<organism evidence="4 5">
    <name type="scientific">Pochonia chlamydosporia 170</name>
    <dbReference type="NCBI Taxonomy" id="1380566"/>
    <lineage>
        <taxon>Eukaryota</taxon>
        <taxon>Fungi</taxon>
        <taxon>Dikarya</taxon>
        <taxon>Ascomycota</taxon>
        <taxon>Pezizomycotina</taxon>
        <taxon>Sordariomycetes</taxon>
        <taxon>Hypocreomycetidae</taxon>
        <taxon>Hypocreales</taxon>
        <taxon>Clavicipitaceae</taxon>
        <taxon>Pochonia</taxon>
    </lineage>
</organism>
<dbReference type="PROSITE" id="PS51471">
    <property type="entry name" value="FE2OG_OXY"/>
    <property type="match status" value="1"/>
</dbReference>
<reference evidence="4 5" key="1">
    <citation type="journal article" date="2016" name="PLoS Pathog.">
        <title>Biosynthesis of antibiotic leucinostatins in bio-control fungus Purpureocillium lilacinum and their inhibition on phytophthora revealed by genome mining.</title>
        <authorList>
            <person name="Wang G."/>
            <person name="Liu Z."/>
            <person name="Lin R."/>
            <person name="Li E."/>
            <person name="Mao Z."/>
            <person name="Ling J."/>
            <person name="Yang Y."/>
            <person name="Yin W.B."/>
            <person name="Xie B."/>
        </authorList>
    </citation>
    <scope>NUCLEOTIDE SEQUENCE [LARGE SCALE GENOMIC DNA]</scope>
    <source>
        <strain evidence="4">170</strain>
    </source>
</reference>
<dbReference type="InterPro" id="IPR027443">
    <property type="entry name" value="IPNS-like_sf"/>
</dbReference>
<evidence type="ECO:0000256" key="1">
    <source>
        <dbReference type="ARBA" id="ARBA00008056"/>
    </source>
</evidence>
<dbReference type="EMBL" id="LSBJ02000002">
    <property type="protein sequence ID" value="OAQ71372.1"/>
    <property type="molecule type" value="Genomic_DNA"/>
</dbReference>
<sequence>MAVSTEGDERADPVARLKTIRLQALKSAGPEDIDKLVVAATHDGIFYLSFEDDHQLSRAIAGMQSLGVDLFSLDMEHKMGHDIDKLGQYKLNGYKPIGRNVGGIKGQRDGFESYSISRNTISSLPDTKVSHLEVINEYNNTLVSFTAACSDIANMVFKILSQAFNLQENKSLESCHDASKPTLDIVRLLKYPSSIGNNCFSIPQTAHTDVGSLTFLYSESPGLQILPAGSKEWRHVIPKQGHLMVNFGDAMKTLSNGRLESVMHRVVTVPGTQVLDRHSFAFMIRPRPENLMTALPGFREADFEDDGQVLTCEEWVARKFKVMRGDKDEFQISGK</sequence>
<dbReference type="GO" id="GO:0046872">
    <property type="term" value="F:metal ion binding"/>
    <property type="evidence" value="ECO:0007669"/>
    <property type="project" value="UniProtKB-KW"/>
</dbReference>
<dbReference type="Proteomes" id="UP000078397">
    <property type="component" value="Unassembled WGS sequence"/>
</dbReference>
<dbReference type="GeneID" id="28847149"/>
<evidence type="ECO:0000256" key="2">
    <source>
        <dbReference type="RuleBase" id="RU003682"/>
    </source>
</evidence>
<comment type="similarity">
    <text evidence="1 2">Belongs to the iron/ascorbate-dependent oxidoreductase family.</text>
</comment>
<evidence type="ECO:0000313" key="5">
    <source>
        <dbReference type="Proteomes" id="UP000078397"/>
    </source>
</evidence>
<evidence type="ECO:0000259" key="3">
    <source>
        <dbReference type="PROSITE" id="PS51471"/>
    </source>
</evidence>
<dbReference type="InterPro" id="IPR005123">
    <property type="entry name" value="Oxoglu/Fe-dep_dioxygenase_dom"/>
</dbReference>
<feature type="domain" description="Fe2OG dioxygenase" evidence="3">
    <location>
        <begin position="182"/>
        <end position="286"/>
    </location>
</feature>
<dbReference type="Pfam" id="PF03171">
    <property type="entry name" value="2OG-FeII_Oxy"/>
    <property type="match status" value="1"/>
</dbReference>
<protein>
    <submittedName>
        <fullName evidence="4">Oxidoreductase, 2OG-Fe(II) oxygenase family</fullName>
    </submittedName>
</protein>
<name>A0A179G0J8_METCM</name>
<keyword evidence="5" id="KW-1185">Reference proteome</keyword>
<keyword evidence="2" id="KW-0560">Oxidoreductase</keyword>
<proteinExistence type="inferred from homology"/>
<dbReference type="Gene3D" id="2.60.120.330">
    <property type="entry name" value="B-lactam Antibiotic, Isopenicillin N Synthase, Chain"/>
    <property type="match status" value="1"/>
</dbReference>
<dbReference type="KEGG" id="pchm:VFPPC_03680"/>
<dbReference type="InterPro" id="IPR050231">
    <property type="entry name" value="Iron_ascorbate_oxido_reductase"/>
</dbReference>
<dbReference type="STRING" id="1380566.A0A179G0J8"/>
<dbReference type="RefSeq" id="XP_018147909.1">
    <property type="nucleotide sequence ID" value="XM_018283155.1"/>
</dbReference>
<dbReference type="GO" id="GO:0016491">
    <property type="term" value="F:oxidoreductase activity"/>
    <property type="evidence" value="ECO:0007669"/>
    <property type="project" value="UniProtKB-KW"/>
</dbReference>
<comment type="caution">
    <text evidence="4">The sequence shown here is derived from an EMBL/GenBank/DDBJ whole genome shotgun (WGS) entry which is preliminary data.</text>
</comment>
<dbReference type="AlphaFoldDB" id="A0A179G0J8"/>
<dbReference type="InterPro" id="IPR044861">
    <property type="entry name" value="IPNS-like_FE2OG_OXY"/>
</dbReference>
<gene>
    <name evidence="4" type="ORF">VFPPC_03680</name>
</gene>
<keyword evidence="2" id="KW-0479">Metal-binding</keyword>
<dbReference type="SUPFAM" id="SSF51197">
    <property type="entry name" value="Clavaminate synthase-like"/>
    <property type="match status" value="1"/>
</dbReference>
<accession>A0A179G0J8</accession>
<dbReference type="PANTHER" id="PTHR47990">
    <property type="entry name" value="2-OXOGLUTARATE (2OG) AND FE(II)-DEPENDENT OXYGENASE SUPERFAMILY PROTEIN-RELATED"/>
    <property type="match status" value="1"/>
</dbReference>